<evidence type="ECO:0000313" key="3">
    <source>
        <dbReference type="Proteomes" id="UP000294911"/>
    </source>
</evidence>
<dbReference type="InterPro" id="IPR042100">
    <property type="entry name" value="Bug_dom1"/>
</dbReference>
<dbReference type="Gene3D" id="3.40.190.10">
    <property type="entry name" value="Periplasmic binding protein-like II"/>
    <property type="match status" value="1"/>
</dbReference>
<dbReference type="AlphaFoldDB" id="A0A4R2PTK6"/>
<dbReference type="PANTHER" id="PTHR42928">
    <property type="entry name" value="TRICARBOXYLATE-BINDING PROTEIN"/>
    <property type="match status" value="1"/>
</dbReference>
<gene>
    <name evidence="2" type="ORF">EV191_13217</name>
</gene>
<organism evidence="2 3">
    <name type="scientific">Tamaricihabitans halophyticus</name>
    <dbReference type="NCBI Taxonomy" id="1262583"/>
    <lineage>
        <taxon>Bacteria</taxon>
        <taxon>Bacillati</taxon>
        <taxon>Actinomycetota</taxon>
        <taxon>Actinomycetes</taxon>
        <taxon>Pseudonocardiales</taxon>
        <taxon>Pseudonocardiaceae</taxon>
        <taxon>Tamaricihabitans</taxon>
    </lineage>
</organism>
<dbReference type="Gene3D" id="3.40.190.150">
    <property type="entry name" value="Bordetella uptake gene, domain 1"/>
    <property type="match status" value="1"/>
</dbReference>
<dbReference type="InterPro" id="IPR005064">
    <property type="entry name" value="BUG"/>
</dbReference>
<sequence>MVQRRAGCRRPRAGTRQWAAGAAVAVLLTGSCAGSDSTDETQSSGGGHYPTRGIEFVVPFDAGGGTDQLARRLAAAAERTCGTNIIVTNKSGGSGLVGLTEGLAARPDGYTLVLATSSTLLASHFGISDVSPEDITAVAKINEDPSVLSVAAGSPYRSIEDFLAAARDGERLLVSTSGSGSIWELSFAGMARAADVPPMVNVPYEGAGPALIALLGGEVDATSISGVESRTQIEQGSVRPLAVMGDERLAFLPDVPTLKESGIDWVSTVWRGLAVAPGVPQPVVDRLDACMAEAYRDKGFQAWMRDQGYGLSYQDAAEFQRWLAADFRRAGELVTSLDLG</sequence>
<proteinExistence type="inferred from homology"/>
<dbReference type="PROSITE" id="PS51257">
    <property type="entry name" value="PROKAR_LIPOPROTEIN"/>
    <property type="match status" value="1"/>
</dbReference>
<dbReference type="SUPFAM" id="SSF53850">
    <property type="entry name" value="Periplasmic binding protein-like II"/>
    <property type="match status" value="1"/>
</dbReference>
<dbReference type="Proteomes" id="UP000294911">
    <property type="component" value="Unassembled WGS sequence"/>
</dbReference>
<evidence type="ECO:0000313" key="2">
    <source>
        <dbReference type="EMBL" id="TCP39177.1"/>
    </source>
</evidence>
<comment type="caution">
    <text evidence="2">The sequence shown here is derived from an EMBL/GenBank/DDBJ whole genome shotgun (WGS) entry which is preliminary data.</text>
</comment>
<dbReference type="PIRSF" id="PIRSF017082">
    <property type="entry name" value="YflP"/>
    <property type="match status" value="1"/>
</dbReference>
<dbReference type="PANTHER" id="PTHR42928:SF5">
    <property type="entry name" value="BLR1237 PROTEIN"/>
    <property type="match status" value="1"/>
</dbReference>
<keyword evidence="2" id="KW-0675">Receptor</keyword>
<evidence type="ECO:0000256" key="1">
    <source>
        <dbReference type="ARBA" id="ARBA00006987"/>
    </source>
</evidence>
<protein>
    <submittedName>
        <fullName evidence="2">Tripartite-type tricarboxylate transporter receptor subunit TctC</fullName>
    </submittedName>
</protein>
<dbReference type="OrthoDB" id="9780943at2"/>
<keyword evidence="3" id="KW-1185">Reference proteome</keyword>
<comment type="similarity">
    <text evidence="1">Belongs to the UPF0065 (bug) family.</text>
</comment>
<dbReference type="CDD" id="cd07012">
    <property type="entry name" value="PBP2_Bug_TTT"/>
    <property type="match status" value="1"/>
</dbReference>
<dbReference type="Pfam" id="PF03401">
    <property type="entry name" value="TctC"/>
    <property type="match status" value="1"/>
</dbReference>
<dbReference type="EMBL" id="SLXQ01000032">
    <property type="protein sequence ID" value="TCP39177.1"/>
    <property type="molecule type" value="Genomic_DNA"/>
</dbReference>
<name>A0A4R2PTK6_9PSEU</name>
<reference evidence="2 3" key="1">
    <citation type="submission" date="2019-03" db="EMBL/GenBank/DDBJ databases">
        <title>Genomic Encyclopedia of Type Strains, Phase IV (KMG-IV): sequencing the most valuable type-strain genomes for metagenomic binning, comparative biology and taxonomic classification.</title>
        <authorList>
            <person name="Goeker M."/>
        </authorList>
    </citation>
    <scope>NUCLEOTIDE SEQUENCE [LARGE SCALE GENOMIC DNA]</scope>
    <source>
        <strain evidence="2 3">DSM 45765</strain>
    </source>
</reference>
<accession>A0A4R2PTK6</accession>